<evidence type="ECO:0000313" key="13">
    <source>
        <dbReference type="Proteomes" id="UP000243359"/>
    </source>
</evidence>
<dbReference type="SMART" id="SM00387">
    <property type="entry name" value="HATPase_c"/>
    <property type="match status" value="1"/>
</dbReference>
<sequence length="521" mass="57056">MTQGKPTRSSETSAAIRAADAEELLPEAFRQMAEHAPIAISITDLKANILYANRAFSTTTGYALVEVIGKNESLLSNGTTPRLVYQALWSRLAQKKPWSGVLVNRRKDGSLYLAELTVAPVFDEHGEVVYYLGMHRDSSDLHELEQRVSNQRLMIEAVVNAAPAAMVVLDRDNRVVLSNPSFTRLARELVPDASSAGLVALLRANLEAPFAALEQDGQAFSGKEIPFDLGGHAPRWLSCHGRAIHIEDESAQVFFAPGAERYLLLTLNDISELRQKQQDSRLNALKALMAEEELLDGMRETFNGAIHRLQGPVNLISAALRMLERRLGSAAGNDPVLSAMREASAAGIEALESLSGAMPVRRAEAKMPVNVNQLIREVVTLCTDDLLAQGIVVDWQPALRLPWVMGAESRLRSMIKQLIVNAVEAIAHSQVSRRELFISTRVENQQVVRMEITDSGPGIPAELALKVFEPFFSTKPPHSAGHGMGLAMVQEIVTEHAGMVHIDTSYRQGCRVVVELPFTAG</sequence>
<comment type="catalytic activity">
    <reaction evidence="1">
        <text>ATP + protein L-histidine = ADP + protein N-phospho-L-histidine.</text>
        <dbReference type="EC" id="2.7.13.3"/>
    </reaction>
</comment>
<dbReference type="InterPro" id="IPR004358">
    <property type="entry name" value="Sig_transdc_His_kin-like_C"/>
</dbReference>
<evidence type="ECO:0000256" key="2">
    <source>
        <dbReference type="ARBA" id="ARBA00012438"/>
    </source>
</evidence>
<dbReference type="PANTHER" id="PTHR43065">
    <property type="entry name" value="SENSOR HISTIDINE KINASE"/>
    <property type="match status" value="1"/>
</dbReference>
<dbReference type="SUPFAM" id="SSF55874">
    <property type="entry name" value="ATPase domain of HSP90 chaperone/DNA topoisomerase II/histidine kinase"/>
    <property type="match status" value="1"/>
</dbReference>
<dbReference type="GO" id="GO:0006355">
    <property type="term" value="P:regulation of DNA-templated transcription"/>
    <property type="evidence" value="ECO:0007669"/>
    <property type="project" value="InterPro"/>
</dbReference>
<evidence type="ECO:0000256" key="7">
    <source>
        <dbReference type="ARBA" id="ARBA00022840"/>
    </source>
</evidence>
<evidence type="ECO:0000256" key="3">
    <source>
        <dbReference type="ARBA" id="ARBA00022553"/>
    </source>
</evidence>
<dbReference type="InterPro" id="IPR003594">
    <property type="entry name" value="HATPase_dom"/>
</dbReference>
<dbReference type="InterPro" id="IPR014285">
    <property type="entry name" value="N_fixation_neg-reg_NifL"/>
</dbReference>
<dbReference type="InterPro" id="IPR005467">
    <property type="entry name" value="His_kinase_dom"/>
</dbReference>
<dbReference type="PROSITE" id="PS50109">
    <property type="entry name" value="HIS_KIN"/>
    <property type="match status" value="1"/>
</dbReference>
<gene>
    <name evidence="12" type="ORF">SAMN05216221_2451</name>
</gene>
<dbReference type="OrthoDB" id="7991996at2"/>
<protein>
    <recommendedName>
        <fullName evidence="2">histidine kinase</fullName>
        <ecNumber evidence="2">2.7.13.3</ecNumber>
    </recommendedName>
</protein>
<keyword evidence="6" id="KW-0418">Kinase</keyword>
<keyword evidence="13" id="KW-1185">Reference proteome</keyword>
<dbReference type="InterPro" id="IPR013767">
    <property type="entry name" value="PAS_fold"/>
</dbReference>
<accession>A0A1H1UGU5</accession>
<reference evidence="13" key="1">
    <citation type="submission" date="2016-10" db="EMBL/GenBank/DDBJ databases">
        <authorList>
            <person name="Varghese N."/>
            <person name="Submissions S."/>
        </authorList>
    </citation>
    <scope>NUCLEOTIDE SEQUENCE [LARGE SCALE GENOMIC DNA]</scope>
    <source>
        <strain evidence="13">KCTC 32247</strain>
    </source>
</reference>
<dbReference type="GO" id="GO:0004673">
    <property type="term" value="F:protein histidine kinase activity"/>
    <property type="evidence" value="ECO:0007669"/>
    <property type="project" value="UniProtKB-EC"/>
</dbReference>
<dbReference type="GO" id="GO:0000160">
    <property type="term" value="P:phosphorelay signal transduction system"/>
    <property type="evidence" value="ECO:0007669"/>
    <property type="project" value="UniProtKB-KW"/>
</dbReference>
<evidence type="ECO:0000256" key="5">
    <source>
        <dbReference type="ARBA" id="ARBA00022741"/>
    </source>
</evidence>
<dbReference type="Pfam" id="PF02518">
    <property type="entry name" value="HATPase_c"/>
    <property type="match status" value="1"/>
</dbReference>
<dbReference type="AlphaFoldDB" id="A0A1H1UGU5"/>
<dbReference type="NCBIfam" id="TIGR00229">
    <property type="entry name" value="sensory_box"/>
    <property type="match status" value="1"/>
</dbReference>
<dbReference type="PRINTS" id="PR00344">
    <property type="entry name" value="BCTRLSENSOR"/>
</dbReference>
<dbReference type="SUPFAM" id="SSF55785">
    <property type="entry name" value="PYP-like sensor domain (PAS domain)"/>
    <property type="match status" value="2"/>
</dbReference>
<dbReference type="InterPro" id="IPR000700">
    <property type="entry name" value="PAS-assoc_C"/>
</dbReference>
<dbReference type="InterPro" id="IPR000014">
    <property type="entry name" value="PAS"/>
</dbReference>
<organism evidence="12 13">
    <name type="scientific">Pseudomonas oryzae</name>
    <dbReference type="NCBI Taxonomy" id="1392877"/>
    <lineage>
        <taxon>Bacteria</taxon>
        <taxon>Pseudomonadati</taxon>
        <taxon>Pseudomonadota</taxon>
        <taxon>Gammaproteobacteria</taxon>
        <taxon>Pseudomonadales</taxon>
        <taxon>Pseudomonadaceae</taxon>
        <taxon>Pseudomonas</taxon>
    </lineage>
</organism>
<evidence type="ECO:0000256" key="4">
    <source>
        <dbReference type="ARBA" id="ARBA00022679"/>
    </source>
</evidence>
<evidence type="ECO:0000259" key="9">
    <source>
        <dbReference type="PROSITE" id="PS50109"/>
    </source>
</evidence>
<dbReference type="Pfam" id="PF00989">
    <property type="entry name" value="PAS"/>
    <property type="match status" value="2"/>
</dbReference>
<dbReference type="RefSeq" id="WP_090349205.1">
    <property type="nucleotide sequence ID" value="NZ_LT629751.1"/>
</dbReference>
<evidence type="ECO:0000256" key="1">
    <source>
        <dbReference type="ARBA" id="ARBA00000085"/>
    </source>
</evidence>
<evidence type="ECO:0000256" key="8">
    <source>
        <dbReference type="ARBA" id="ARBA00023012"/>
    </source>
</evidence>
<dbReference type="STRING" id="1392877.SAMN05216221_2451"/>
<dbReference type="NCBIfam" id="TIGR02938">
    <property type="entry name" value="nifL_nitrog"/>
    <property type="match status" value="1"/>
</dbReference>
<dbReference type="GO" id="GO:0009399">
    <property type="term" value="P:nitrogen fixation"/>
    <property type="evidence" value="ECO:0007669"/>
    <property type="project" value="InterPro"/>
</dbReference>
<evidence type="ECO:0000259" key="11">
    <source>
        <dbReference type="PROSITE" id="PS50113"/>
    </source>
</evidence>
<dbReference type="InterPro" id="IPR036890">
    <property type="entry name" value="HATPase_C_sf"/>
</dbReference>
<keyword evidence="3" id="KW-0597">Phosphoprotein</keyword>
<dbReference type="PANTHER" id="PTHR43065:SF10">
    <property type="entry name" value="PEROXIDE STRESS-ACTIVATED HISTIDINE KINASE MAK3"/>
    <property type="match status" value="1"/>
</dbReference>
<dbReference type="SMART" id="SM00091">
    <property type="entry name" value="PAS"/>
    <property type="match status" value="2"/>
</dbReference>
<dbReference type="InterPro" id="IPR035965">
    <property type="entry name" value="PAS-like_dom_sf"/>
</dbReference>
<dbReference type="EC" id="2.7.13.3" evidence="2"/>
<dbReference type="PROSITE" id="PS50112">
    <property type="entry name" value="PAS"/>
    <property type="match status" value="1"/>
</dbReference>
<name>A0A1H1UGU5_9PSED</name>
<feature type="domain" description="PAC" evidence="11">
    <location>
        <begin position="96"/>
        <end position="150"/>
    </location>
</feature>
<dbReference type="GO" id="GO:0005524">
    <property type="term" value="F:ATP binding"/>
    <property type="evidence" value="ECO:0007669"/>
    <property type="project" value="UniProtKB-KW"/>
</dbReference>
<keyword evidence="8" id="KW-0902">Two-component regulatory system</keyword>
<dbReference type="EMBL" id="LT629751">
    <property type="protein sequence ID" value="SDS71683.1"/>
    <property type="molecule type" value="Genomic_DNA"/>
</dbReference>
<dbReference type="CDD" id="cd00130">
    <property type="entry name" value="PAS"/>
    <property type="match status" value="1"/>
</dbReference>
<proteinExistence type="predicted"/>
<dbReference type="Proteomes" id="UP000243359">
    <property type="component" value="Chromosome I"/>
</dbReference>
<feature type="domain" description="PAS" evidence="10">
    <location>
        <begin position="25"/>
        <end position="71"/>
    </location>
</feature>
<keyword evidence="4" id="KW-0808">Transferase</keyword>
<keyword evidence="7" id="KW-0067">ATP-binding</keyword>
<evidence type="ECO:0000259" key="10">
    <source>
        <dbReference type="PROSITE" id="PS50112"/>
    </source>
</evidence>
<dbReference type="Gene3D" id="3.30.450.20">
    <property type="entry name" value="PAS domain"/>
    <property type="match status" value="2"/>
</dbReference>
<keyword evidence="5" id="KW-0547">Nucleotide-binding</keyword>
<dbReference type="Gene3D" id="3.30.565.10">
    <property type="entry name" value="Histidine kinase-like ATPase, C-terminal domain"/>
    <property type="match status" value="1"/>
</dbReference>
<evidence type="ECO:0000256" key="6">
    <source>
        <dbReference type="ARBA" id="ARBA00022777"/>
    </source>
</evidence>
<feature type="domain" description="Histidine kinase" evidence="9">
    <location>
        <begin position="304"/>
        <end position="520"/>
    </location>
</feature>
<evidence type="ECO:0000313" key="12">
    <source>
        <dbReference type="EMBL" id="SDS71683.1"/>
    </source>
</evidence>
<dbReference type="SMART" id="SM00086">
    <property type="entry name" value="PAC"/>
    <property type="match status" value="1"/>
</dbReference>
<dbReference type="InterPro" id="IPR001610">
    <property type="entry name" value="PAC"/>
</dbReference>
<dbReference type="PROSITE" id="PS50113">
    <property type="entry name" value="PAC"/>
    <property type="match status" value="1"/>
</dbReference>